<dbReference type="GO" id="GO:0032259">
    <property type="term" value="P:methylation"/>
    <property type="evidence" value="ECO:0007669"/>
    <property type="project" value="UniProtKB-KW"/>
</dbReference>
<dbReference type="GO" id="GO:0008168">
    <property type="term" value="F:methyltransferase activity"/>
    <property type="evidence" value="ECO:0007669"/>
    <property type="project" value="UniProtKB-KW"/>
</dbReference>
<organism evidence="7">
    <name type="scientific">bioreactor metagenome</name>
    <dbReference type="NCBI Taxonomy" id="1076179"/>
    <lineage>
        <taxon>unclassified sequences</taxon>
        <taxon>metagenomes</taxon>
        <taxon>ecological metagenomes</taxon>
    </lineage>
</organism>
<gene>
    <name evidence="7" type="primary">rsmI_14</name>
    <name evidence="7" type="ORF">SDC9_25759</name>
</gene>
<evidence type="ECO:0000256" key="1">
    <source>
        <dbReference type="ARBA" id="ARBA00022490"/>
    </source>
</evidence>
<dbReference type="Gene3D" id="3.30.950.10">
    <property type="entry name" value="Methyltransferase, Cobalt-precorrin-4 Transmethylase, Domain 2"/>
    <property type="match status" value="1"/>
</dbReference>
<dbReference type="InterPro" id="IPR000878">
    <property type="entry name" value="4pyrrol_Mease"/>
</dbReference>
<reference evidence="7" key="1">
    <citation type="submission" date="2019-08" db="EMBL/GenBank/DDBJ databases">
        <authorList>
            <person name="Kucharzyk K."/>
            <person name="Murdoch R.W."/>
            <person name="Higgins S."/>
            <person name="Loffler F."/>
        </authorList>
    </citation>
    <scope>NUCLEOTIDE SEQUENCE</scope>
</reference>
<dbReference type="InterPro" id="IPR035996">
    <property type="entry name" value="4pyrrol_Methylase_sf"/>
</dbReference>
<keyword evidence="2" id="KW-0698">rRNA processing</keyword>
<dbReference type="InterPro" id="IPR014776">
    <property type="entry name" value="4pyrrole_Mease_sub2"/>
</dbReference>
<dbReference type="PANTHER" id="PTHR46111">
    <property type="entry name" value="RIBOSOMAL RNA SMALL SUBUNIT METHYLTRANSFERASE I"/>
    <property type="match status" value="1"/>
</dbReference>
<keyword evidence="1" id="KW-0963">Cytoplasm</keyword>
<comment type="caution">
    <text evidence="7">The sequence shown here is derived from an EMBL/GenBank/DDBJ whole genome shotgun (WGS) entry which is preliminary data.</text>
</comment>
<name>A0A644UM85_9ZZZZ</name>
<dbReference type="EC" id="2.1.1.198" evidence="7"/>
<dbReference type="InterPro" id="IPR008189">
    <property type="entry name" value="rRNA_ssu_MeTfrase_I"/>
</dbReference>
<accession>A0A644UM85</accession>
<dbReference type="CDD" id="cd11649">
    <property type="entry name" value="RsmI_like"/>
    <property type="match status" value="1"/>
</dbReference>
<dbReference type="GO" id="GO:0006364">
    <property type="term" value="P:rRNA processing"/>
    <property type="evidence" value="ECO:0007669"/>
    <property type="project" value="UniProtKB-KW"/>
</dbReference>
<evidence type="ECO:0000256" key="5">
    <source>
        <dbReference type="ARBA" id="ARBA00022691"/>
    </source>
</evidence>
<evidence type="ECO:0000256" key="4">
    <source>
        <dbReference type="ARBA" id="ARBA00022679"/>
    </source>
</evidence>
<keyword evidence="5" id="KW-0949">S-adenosyl-L-methionine</keyword>
<evidence type="ECO:0000256" key="3">
    <source>
        <dbReference type="ARBA" id="ARBA00022603"/>
    </source>
</evidence>
<dbReference type="Pfam" id="PF00590">
    <property type="entry name" value="TP_methylase"/>
    <property type="match status" value="1"/>
</dbReference>
<feature type="domain" description="Tetrapyrrole methylase" evidence="6">
    <location>
        <begin position="7"/>
        <end position="216"/>
    </location>
</feature>
<dbReference type="PIRSF" id="PIRSF005917">
    <property type="entry name" value="MTase_YraL"/>
    <property type="match status" value="1"/>
</dbReference>
<dbReference type="AlphaFoldDB" id="A0A644UM85"/>
<protein>
    <submittedName>
        <fullName evidence="7">Ribosomal RNA small subunit methyltransferase I</fullName>
        <ecNumber evidence="7">2.1.1.198</ecNumber>
    </submittedName>
</protein>
<keyword evidence="4 7" id="KW-0808">Transferase</keyword>
<keyword evidence="3 7" id="KW-0489">Methyltransferase</keyword>
<dbReference type="PANTHER" id="PTHR46111:SF2">
    <property type="entry name" value="SAM-DEPENDENT METHYLTRANSFERASE"/>
    <property type="match status" value="1"/>
</dbReference>
<dbReference type="InterPro" id="IPR014777">
    <property type="entry name" value="4pyrrole_Mease_sub1"/>
</dbReference>
<proteinExistence type="predicted"/>
<dbReference type="EMBL" id="VSSQ01000131">
    <property type="protein sequence ID" value="MPL79872.1"/>
    <property type="molecule type" value="Genomic_DNA"/>
</dbReference>
<dbReference type="SUPFAM" id="SSF53790">
    <property type="entry name" value="Tetrapyrrole methylase"/>
    <property type="match status" value="1"/>
</dbReference>
<sequence length="234" mass="25370">MQSSGVLYLIPTPLGSMELNEVIPQGVLRVIPGLTHFFVEELRSGRRFLSAAGHKGSVESLNLYELNEHTKEDQIENYIKVLLDGNDAGLLSEAGIPAVADPGSSLVALAHSRGIRVIPMSGPSSIILALAGSGMNGQSFHFHGYLPVKSEVRRTAIKKLESLSLSTGASQIFIETPYRNNSILSDILDVCSSNTKLCIAANITLPDSFVVTRTISQWRAERPDLNKKPCVFIL</sequence>
<evidence type="ECO:0000259" key="6">
    <source>
        <dbReference type="Pfam" id="PF00590"/>
    </source>
</evidence>
<dbReference type="Gene3D" id="3.40.1010.10">
    <property type="entry name" value="Cobalt-precorrin-4 Transmethylase, Domain 1"/>
    <property type="match status" value="1"/>
</dbReference>
<evidence type="ECO:0000256" key="2">
    <source>
        <dbReference type="ARBA" id="ARBA00022552"/>
    </source>
</evidence>
<evidence type="ECO:0000313" key="7">
    <source>
        <dbReference type="EMBL" id="MPL79872.1"/>
    </source>
</evidence>